<sequence>MSTRTEGGRDRSQGRAGEPEDRTSADGRTGRVGRLAGGLALTAALALGQAGLLPAAAAPAVPAPPAPVATTAAPETADPAAAAFTGGRTTYLVEATTARAASRAARRAEADGGTVTRRYREVLEGFAAQLTPRQARTLRAQRGVLTVTPDRKIIANACPGCLPGALSHEEVANWGVLRLSSRTPVTLDPQEPGGPVYRFDSDGEGVTAVVLDTGVDAVPELGDRVRPGHDFVDDDRDARDCGGHGTRVAEIVAGDRTGVADRVAVVPLRVFDCSGTGSWSRVLAALDWTLRHRPDGPVVVNLSGAGHAFGLGDRAVRRVVAAGIPVVASAGNVRDDACRYSPARVPGVLTVGATDITDRRAATSDFGRCLDLFAPGVDIATTSGTVSGTSFAAAHATGAVARYLENHRRASPRAVAAALTAEATTGVVRDLRGSPDRLLHVADPVAPGAPVQVSWTVDDAADTATATWSPPAERGSAPLTGYLVCASPVQVFNSWPGPQCGRAAAGARTLTLGLEADGLFFEANGTYAFFVAALSKAGTGTPSPAAELRFAPSPPSDPTVVVSLQLDSGGILVQVTSNDAPWNGYVEYTVTRTGPDLWGEATRTETTTADAFFGGLVPGETYTFAVQARNVSGTSGVVTREIRYPG</sequence>
<dbReference type="CDD" id="cd00063">
    <property type="entry name" value="FN3"/>
    <property type="match status" value="2"/>
</dbReference>
<feature type="region of interest" description="Disordered" evidence="8">
    <location>
        <begin position="1"/>
        <end position="30"/>
    </location>
</feature>
<dbReference type="InterPro" id="IPR010259">
    <property type="entry name" value="S8pro/Inhibitor_I9"/>
</dbReference>
<dbReference type="InterPro" id="IPR037045">
    <property type="entry name" value="S8pro/Inhibitor_I9_sf"/>
</dbReference>
<evidence type="ECO:0000256" key="5">
    <source>
        <dbReference type="ARBA" id="ARBA00023295"/>
    </source>
</evidence>
<dbReference type="PROSITE" id="PS51892">
    <property type="entry name" value="SUBTILASE"/>
    <property type="match status" value="1"/>
</dbReference>
<evidence type="ECO:0000313" key="10">
    <source>
        <dbReference type="EMBL" id="MBP2418781.1"/>
    </source>
</evidence>
<protein>
    <recommendedName>
        <fullName evidence="9">Fibronectin type-III domain-containing protein</fullName>
    </recommendedName>
</protein>
<keyword evidence="6" id="KW-0624">Polysaccharide degradation</keyword>
<evidence type="ECO:0000259" key="9">
    <source>
        <dbReference type="PROSITE" id="PS50853"/>
    </source>
</evidence>
<name>A0ABS4ZCK9_9ACTN</name>
<evidence type="ECO:0000256" key="7">
    <source>
        <dbReference type="PROSITE-ProRule" id="PRU01240"/>
    </source>
</evidence>
<dbReference type="InterPro" id="IPR003961">
    <property type="entry name" value="FN3_dom"/>
</dbReference>
<keyword evidence="5" id="KW-0326">Glycosidase</keyword>
<dbReference type="Gene3D" id="3.40.50.200">
    <property type="entry name" value="Peptidase S8/S53 domain"/>
    <property type="match status" value="1"/>
</dbReference>
<comment type="similarity">
    <text evidence="1 7">Belongs to the peptidase S8 family.</text>
</comment>
<reference evidence="10 11" key="1">
    <citation type="submission" date="2021-03" db="EMBL/GenBank/DDBJ databases">
        <title>Sequencing the genomes of 1000 actinobacteria strains.</title>
        <authorList>
            <person name="Klenk H.-P."/>
        </authorList>
    </citation>
    <scope>NUCLEOTIDE SEQUENCE [LARGE SCALE GENOMIC DNA]</scope>
    <source>
        <strain evidence="10 11">DSM 12936</strain>
    </source>
</reference>
<proteinExistence type="inferred from homology"/>
<keyword evidence="2 7" id="KW-0645">Protease</keyword>
<organism evidence="10 11">
    <name type="scientific">Microlunatus capsulatus</name>
    <dbReference type="NCBI Taxonomy" id="99117"/>
    <lineage>
        <taxon>Bacteria</taxon>
        <taxon>Bacillati</taxon>
        <taxon>Actinomycetota</taxon>
        <taxon>Actinomycetes</taxon>
        <taxon>Propionibacteriales</taxon>
        <taxon>Propionibacteriaceae</taxon>
        <taxon>Microlunatus</taxon>
    </lineage>
</organism>
<dbReference type="InterPro" id="IPR013783">
    <property type="entry name" value="Ig-like_fold"/>
</dbReference>
<dbReference type="PROSITE" id="PS50853">
    <property type="entry name" value="FN3"/>
    <property type="match status" value="2"/>
</dbReference>
<gene>
    <name evidence="10" type="ORF">JOF54_003703</name>
</gene>
<dbReference type="SUPFAM" id="SSF52743">
    <property type="entry name" value="Subtilisin-like"/>
    <property type="match status" value="1"/>
</dbReference>
<feature type="active site" description="Charge relay system" evidence="7">
    <location>
        <position position="244"/>
    </location>
</feature>
<keyword evidence="4 7" id="KW-0720">Serine protease</keyword>
<feature type="compositionally biased region" description="Basic and acidic residues" evidence="8">
    <location>
        <begin position="1"/>
        <end position="29"/>
    </location>
</feature>
<dbReference type="EMBL" id="JAGIOB010000001">
    <property type="protein sequence ID" value="MBP2418781.1"/>
    <property type="molecule type" value="Genomic_DNA"/>
</dbReference>
<dbReference type="InterPro" id="IPR034193">
    <property type="entry name" value="PCSK9_ProteinaseK-like"/>
</dbReference>
<evidence type="ECO:0000256" key="3">
    <source>
        <dbReference type="ARBA" id="ARBA00022801"/>
    </source>
</evidence>
<comment type="caution">
    <text evidence="10">The sequence shown here is derived from an EMBL/GenBank/DDBJ whole genome shotgun (WGS) entry which is preliminary data.</text>
</comment>
<dbReference type="CDD" id="cd04077">
    <property type="entry name" value="Peptidases_S8_PCSK9_ProteinaseK_like"/>
    <property type="match status" value="1"/>
</dbReference>
<feature type="active site" description="Charge relay system" evidence="7">
    <location>
        <position position="212"/>
    </location>
</feature>
<evidence type="ECO:0000256" key="1">
    <source>
        <dbReference type="ARBA" id="ARBA00011073"/>
    </source>
</evidence>
<feature type="domain" description="Fibronectin type-III" evidence="9">
    <location>
        <begin position="554"/>
        <end position="646"/>
    </location>
</feature>
<dbReference type="InterPro" id="IPR000209">
    <property type="entry name" value="Peptidase_S8/S53_dom"/>
</dbReference>
<keyword evidence="11" id="KW-1185">Reference proteome</keyword>
<dbReference type="Gene3D" id="2.60.40.10">
    <property type="entry name" value="Immunoglobulins"/>
    <property type="match status" value="2"/>
</dbReference>
<evidence type="ECO:0000256" key="6">
    <source>
        <dbReference type="ARBA" id="ARBA00023326"/>
    </source>
</evidence>
<dbReference type="Pfam" id="PF00082">
    <property type="entry name" value="Peptidase_S8"/>
    <property type="match status" value="1"/>
</dbReference>
<dbReference type="InterPro" id="IPR050131">
    <property type="entry name" value="Peptidase_S8_subtilisin-like"/>
</dbReference>
<evidence type="ECO:0000256" key="2">
    <source>
        <dbReference type="ARBA" id="ARBA00022670"/>
    </source>
</evidence>
<dbReference type="Proteomes" id="UP000758168">
    <property type="component" value="Unassembled WGS sequence"/>
</dbReference>
<evidence type="ECO:0000313" key="11">
    <source>
        <dbReference type="Proteomes" id="UP000758168"/>
    </source>
</evidence>
<feature type="active site" description="Charge relay system" evidence="7">
    <location>
        <position position="390"/>
    </location>
</feature>
<feature type="domain" description="Fibronectin type-III" evidence="9">
    <location>
        <begin position="449"/>
        <end position="553"/>
    </location>
</feature>
<dbReference type="InterPro" id="IPR036852">
    <property type="entry name" value="Peptidase_S8/S53_dom_sf"/>
</dbReference>
<accession>A0ABS4ZCK9</accession>
<evidence type="ECO:0000256" key="4">
    <source>
        <dbReference type="ARBA" id="ARBA00022825"/>
    </source>
</evidence>
<keyword evidence="6" id="KW-0119">Carbohydrate metabolism</keyword>
<evidence type="ECO:0000256" key="8">
    <source>
        <dbReference type="SAM" id="MobiDB-lite"/>
    </source>
</evidence>
<dbReference type="Gene3D" id="3.30.70.80">
    <property type="entry name" value="Peptidase S8 propeptide/proteinase inhibitor I9"/>
    <property type="match status" value="1"/>
</dbReference>
<dbReference type="PANTHER" id="PTHR43806:SF11">
    <property type="entry name" value="CEREVISIN-RELATED"/>
    <property type="match status" value="1"/>
</dbReference>
<dbReference type="InterPro" id="IPR015500">
    <property type="entry name" value="Peptidase_S8_subtilisin-rel"/>
</dbReference>
<dbReference type="RefSeq" id="WP_210058524.1">
    <property type="nucleotide sequence ID" value="NZ_JAGIOB010000001.1"/>
</dbReference>
<dbReference type="InterPro" id="IPR036116">
    <property type="entry name" value="FN3_sf"/>
</dbReference>
<keyword evidence="3 7" id="KW-0378">Hydrolase</keyword>
<dbReference type="SMART" id="SM00060">
    <property type="entry name" value="FN3"/>
    <property type="match status" value="2"/>
</dbReference>
<dbReference type="PANTHER" id="PTHR43806">
    <property type="entry name" value="PEPTIDASE S8"/>
    <property type="match status" value="1"/>
</dbReference>
<dbReference type="Pfam" id="PF05922">
    <property type="entry name" value="Inhibitor_I9"/>
    <property type="match status" value="1"/>
</dbReference>
<dbReference type="SUPFAM" id="SSF49265">
    <property type="entry name" value="Fibronectin type III"/>
    <property type="match status" value="1"/>
</dbReference>
<dbReference type="PRINTS" id="PR00723">
    <property type="entry name" value="SUBTILISIN"/>
</dbReference>